<dbReference type="Proteomes" id="UP000265120">
    <property type="component" value="Chromosome 11"/>
</dbReference>
<evidence type="ECO:0000313" key="1">
    <source>
        <dbReference type="Ensembl" id="ENSCSEP00000033734.1"/>
    </source>
</evidence>
<keyword evidence="2" id="KW-1185">Reference proteome</keyword>
<reference evidence="1 2" key="1">
    <citation type="journal article" date="2014" name="Nat. Genet.">
        <title>Whole-genome sequence of a flatfish provides insights into ZW sex chromosome evolution and adaptation to a benthic lifestyle.</title>
        <authorList>
            <person name="Chen S."/>
            <person name="Zhang G."/>
            <person name="Shao C."/>
            <person name="Huang Q."/>
            <person name="Liu G."/>
            <person name="Zhang P."/>
            <person name="Song W."/>
            <person name="An N."/>
            <person name="Chalopin D."/>
            <person name="Volff J.N."/>
            <person name="Hong Y."/>
            <person name="Li Q."/>
            <person name="Sha Z."/>
            <person name="Zhou H."/>
            <person name="Xie M."/>
            <person name="Yu Q."/>
            <person name="Liu Y."/>
            <person name="Xiang H."/>
            <person name="Wang N."/>
            <person name="Wu K."/>
            <person name="Yang C."/>
            <person name="Zhou Q."/>
            <person name="Liao X."/>
            <person name="Yang L."/>
            <person name="Hu Q."/>
            <person name="Zhang J."/>
            <person name="Meng L."/>
            <person name="Jin L."/>
            <person name="Tian Y."/>
            <person name="Lian J."/>
            <person name="Yang J."/>
            <person name="Miao G."/>
            <person name="Liu S."/>
            <person name="Liang Z."/>
            <person name="Yan F."/>
            <person name="Li Y."/>
            <person name="Sun B."/>
            <person name="Zhang H."/>
            <person name="Zhang J."/>
            <person name="Zhu Y."/>
            <person name="Du M."/>
            <person name="Zhao Y."/>
            <person name="Schartl M."/>
            <person name="Tang Q."/>
            <person name="Wang J."/>
        </authorList>
    </citation>
    <scope>NUCLEOTIDE SEQUENCE</scope>
</reference>
<evidence type="ECO:0000313" key="2">
    <source>
        <dbReference type="Proteomes" id="UP000265120"/>
    </source>
</evidence>
<organism evidence="1 2">
    <name type="scientific">Cynoglossus semilaevis</name>
    <name type="common">Tongue sole</name>
    <dbReference type="NCBI Taxonomy" id="244447"/>
    <lineage>
        <taxon>Eukaryota</taxon>
        <taxon>Metazoa</taxon>
        <taxon>Chordata</taxon>
        <taxon>Craniata</taxon>
        <taxon>Vertebrata</taxon>
        <taxon>Euteleostomi</taxon>
        <taxon>Actinopterygii</taxon>
        <taxon>Neopterygii</taxon>
        <taxon>Teleostei</taxon>
        <taxon>Neoteleostei</taxon>
        <taxon>Acanthomorphata</taxon>
        <taxon>Carangaria</taxon>
        <taxon>Pleuronectiformes</taxon>
        <taxon>Pleuronectoidei</taxon>
        <taxon>Cynoglossidae</taxon>
        <taxon>Cynoglossinae</taxon>
        <taxon>Cynoglossus</taxon>
    </lineage>
</organism>
<reference evidence="1" key="3">
    <citation type="submission" date="2025-09" db="UniProtKB">
        <authorList>
            <consortium name="Ensembl"/>
        </authorList>
    </citation>
    <scope>IDENTIFICATION</scope>
</reference>
<proteinExistence type="predicted"/>
<dbReference type="Ensembl" id="ENSCSET00000034169.1">
    <property type="protein sequence ID" value="ENSCSEP00000033734.1"/>
    <property type="gene ID" value="ENSCSEG00000021647.1"/>
</dbReference>
<accession>A0A3P8X3S3</accession>
<sequence>MTPPPLLQIKYIHTNRAVHLRTHTNPPACLSNRGHLSTAGHLGLFEQIYTRTMKRILSVMLHFYQTSKRKLQR</sequence>
<reference evidence="1" key="2">
    <citation type="submission" date="2025-08" db="UniProtKB">
        <authorList>
            <consortium name="Ensembl"/>
        </authorList>
    </citation>
    <scope>IDENTIFICATION</scope>
</reference>
<name>A0A3P8X3S3_CYNSE</name>
<dbReference type="AlphaFoldDB" id="A0A3P8X3S3"/>
<protein>
    <submittedName>
        <fullName evidence="1">Uncharacterized protein</fullName>
    </submittedName>
</protein>
<dbReference type="InParanoid" id="A0A3P8X3S3"/>